<evidence type="ECO:0000256" key="1">
    <source>
        <dbReference type="SAM" id="MobiDB-lite"/>
    </source>
</evidence>
<sequence length="304" mass="33737">MARPDTNPSSLPNPPQQQQTESDPQPGQNASPVNTTQPVQFPPPGSYEYEFRQSEQFPPPIQQPNHVNFTHSEQVLQGYPVNLPPNPSYPSAPPPPTMQIPTNYHTATNVHTYGPQMQYAPTYANATANAYPQQVQPPPVLVNNTAQVIMVQPPPPVYGYVAPELWTTGLLDCFDDPLNALITLWFPCVTFGQVAEIVDSGHTSCGVSALLYAAILAFIGCPCIISCSYRTKLRSKFNLVESPASDWIIHTFCDYCALCQEYRELRNRGFDPAIGWNGNMARFHNQQQMQVGMVPPTNQTMMGR</sequence>
<protein>
    <submittedName>
        <fullName evidence="3">PLAC8 motif-containing protein</fullName>
    </submittedName>
</protein>
<keyword evidence="2" id="KW-1133">Transmembrane helix</keyword>
<feature type="compositionally biased region" description="Polar residues" evidence="1">
    <location>
        <begin position="20"/>
        <end position="39"/>
    </location>
</feature>
<feature type="region of interest" description="Disordered" evidence="1">
    <location>
        <begin position="78"/>
        <end position="97"/>
    </location>
</feature>
<dbReference type="InterPro" id="IPR006461">
    <property type="entry name" value="PLAC_motif_containing"/>
</dbReference>
<feature type="transmembrane region" description="Helical" evidence="2">
    <location>
        <begin position="209"/>
        <end position="229"/>
    </location>
</feature>
<evidence type="ECO:0000313" key="4">
    <source>
        <dbReference type="Proteomes" id="UP001370490"/>
    </source>
</evidence>
<dbReference type="NCBIfam" id="TIGR01571">
    <property type="entry name" value="A_thal_Cys_rich"/>
    <property type="match status" value="1"/>
</dbReference>
<feature type="region of interest" description="Disordered" evidence="1">
    <location>
        <begin position="1"/>
        <end position="66"/>
    </location>
</feature>
<proteinExistence type="predicted"/>
<reference evidence="3 4" key="1">
    <citation type="submission" date="2023-12" db="EMBL/GenBank/DDBJ databases">
        <title>A high-quality genome assembly for Dillenia turbinata (Dilleniales).</title>
        <authorList>
            <person name="Chanderbali A."/>
        </authorList>
    </citation>
    <scope>NUCLEOTIDE SEQUENCE [LARGE SCALE GENOMIC DNA]</scope>
    <source>
        <strain evidence="3">LSX21</strain>
        <tissue evidence="3">Leaf</tissue>
    </source>
</reference>
<dbReference type="EMBL" id="JBAMMX010000014">
    <property type="protein sequence ID" value="KAK6927962.1"/>
    <property type="molecule type" value="Genomic_DNA"/>
</dbReference>
<keyword evidence="2" id="KW-0812">Transmembrane</keyword>
<comment type="caution">
    <text evidence="3">The sequence shown here is derived from an EMBL/GenBank/DDBJ whole genome shotgun (WGS) entry which is preliminary data.</text>
</comment>
<keyword evidence="4" id="KW-1185">Reference proteome</keyword>
<dbReference type="PANTHER" id="PTHR15907">
    <property type="entry name" value="DUF614 FAMILY PROTEIN-RELATED"/>
    <property type="match status" value="1"/>
</dbReference>
<dbReference type="Pfam" id="PF04749">
    <property type="entry name" value="PLAC8"/>
    <property type="match status" value="1"/>
</dbReference>
<dbReference type="Proteomes" id="UP001370490">
    <property type="component" value="Unassembled WGS sequence"/>
</dbReference>
<evidence type="ECO:0000313" key="3">
    <source>
        <dbReference type="EMBL" id="KAK6927962.1"/>
    </source>
</evidence>
<feature type="compositionally biased region" description="Pro residues" evidence="1">
    <location>
        <begin position="82"/>
        <end position="97"/>
    </location>
</feature>
<name>A0AAN8Z7R1_9MAGN</name>
<organism evidence="3 4">
    <name type="scientific">Dillenia turbinata</name>
    <dbReference type="NCBI Taxonomy" id="194707"/>
    <lineage>
        <taxon>Eukaryota</taxon>
        <taxon>Viridiplantae</taxon>
        <taxon>Streptophyta</taxon>
        <taxon>Embryophyta</taxon>
        <taxon>Tracheophyta</taxon>
        <taxon>Spermatophyta</taxon>
        <taxon>Magnoliopsida</taxon>
        <taxon>eudicotyledons</taxon>
        <taxon>Gunneridae</taxon>
        <taxon>Pentapetalae</taxon>
        <taxon>Dilleniales</taxon>
        <taxon>Dilleniaceae</taxon>
        <taxon>Dillenia</taxon>
    </lineage>
</organism>
<dbReference type="AlphaFoldDB" id="A0AAN8Z7R1"/>
<accession>A0AAN8Z7R1</accession>
<gene>
    <name evidence="3" type="ORF">RJ641_006553</name>
</gene>
<evidence type="ECO:0000256" key="2">
    <source>
        <dbReference type="SAM" id="Phobius"/>
    </source>
</evidence>
<keyword evidence="2" id="KW-0472">Membrane</keyword>